<evidence type="ECO:0000313" key="5">
    <source>
        <dbReference type="Proteomes" id="UP001199296"/>
    </source>
</evidence>
<name>A0AAW4X2M1_9FIRM</name>
<sequence length="133" mass="15610">MLKNKIISSEDSIDIFIEVLKMNQKEEVVGMITLDYNNRMTAIVELMRGKNALKKIGTDDLFNKAFMLDAFSIILAYNSPISIKNLSNQYYEFNEFFLSEAERLQIDVKDHFIILDKNNCFSLKNNCKLWFYN</sequence>
<dbReference type="Proteomes" id="UP001199296">
    <property type="component" value="Unassembled WGS sequence"/>
</dbReference>
<dbReference type="PANTHER" id="PTHR30471">
    <property type="entry name" value="DNA REPAIR PROTEIN RADC"/>
    <property type="match status" value="1"/>
</dbReference>
<dbReference type="RefSeq" id="WP_229346767.1">
    <property type="nucleotide sequence ID" value="NZ_JAJFAT010000037.1"/>
</dbReference>
<organism evidence="4 5">
    <name type="scientific">Halanaerobium polyolivorans</name>
    <dbReference type="NCBI Taxonomy" id="2886943"/>
    <lineage>
        <taxon>Bacteria</taxon>
        <taxon>Bacillati</taxon>
        <taxon>Bacillota</taxon>
        <taxon>Clostridia</taxon>
        <taxon>Halanaerobiales</taxon>
        <taxon>Halanaerobiaceae</taxon>
        <taxon>Halanaerobium</taxon>
    </lineage>
</organism>
<keyword evidence="2" id="KW-0645">Protease</keyword>
<comment type="similarity">
    <text evidence="1">Belongs to the UPF0758 family.</text>
</comment>
<dbReference type="InterPro" id="IPR001405">
    <property type="entry name" value="UPF0758"/>
</dbReference>
<dbReference type="InterPro" id="IPR025657">
    <property type="entry name" value="RadC_JAB"/>
</dbReference>
<dbReference type="AlphaFoldDB" id="A0AAW4X2M1"/>
<evidence type="ECO:0000313" key="4">
    <source>
        <dbReference type="EMBL" id="MCC3146070.1"/>
    </source>
</evidence>
<dbReference type="Gene3D" id="3.40.140.10">
    <property type="entry name" value="Cytidine Deaminase, domain 2"/>
    <property type="match status" value="1"/>
</dbReference>
<keyword evidence="5" id="KW-1185">Reference proteome</keyword>
<gene>
    <name evidence="4" type="ORF">LJ207_12195</name>
</gene>
<evidence type="ECO:0000256" key="1">
    <source>
        <dbReference type="ARBA" id="ARBA00010243"/>
    </source>
</evidence>
<proteinExistence type="inferred from homology"/>
<dbReference type="EMBL" id="JAJFAT010000037">
    <property type="protein sequence ID" value="MCC3146070.1"/>
    <property type="molecule type" value="Genomic_DNA"/>
</dbReference>
<dbReference type="Pfam" id="PF04002">
    <property type="entry name" value="RadC"/>
    <property type="match status" value="1"/>
</dbReference>
<accession>A0AAW4X2M1</accession>
<evidence type="ECO:0000256" key="2">
    <source>
        <dbReference type="ARBA" id="ARBA00023049"/>
    </source>
</evidence>
<reference evidence="4 5" key="1">
    <citation type="submission" date="2021-10" db="EMBL/GenBank/DDBJ databases">
        <authorList>
            <person name="Grouzdev D.S."/>
            <person name="Pantiukh K.S."/>
            <person name="Krutkina M.S."/>
        </authorList>
    </citation>
    <scope>NUCLEOTIDE SEQUENCE [LARGE SCALE GENOMIC DNA]</scope>
    <source>
        <strain evidence="4 5">Z-7514</strain>
    </source>
</reference>
<keyword evidence="2" id="KW-0378">Hydrolase</keyword>
<protein>
    <recommendedName>
        <fullName evidence="3">RadC-like JAB domain-containing protein</fullName>
    </recommendedName>
</protein>
<dbReference type="PANTHER" id="PTHR30471:SF3">
    <property type="entry name" value="UPF0758 PROTEIN YEES-RELATED"/>
    <property type="match status" value="1"/>
</dbReference>
<dbReference type="GO" id="GO:0008237">
    <property type="term" value="F:metallopeptidase activity"/>
    <property type="evidence" value="ECO:0007669"/>
    <property type="project" value="UniProtKB-KW"/>
</dbReference>
<comment type="caution">
    <text evidence="4">The sequence shown here is derived from an EMBL/GenBank/DDBJ whole genome shotgun (WGS) entry which is preliminary data.</text>
</comment>
<feature type="domain" description="RadC-like JAB" evidence="3">
    <location>
        <begin position="8"/>
        <end position="126"/>
    </location>
</feature>
<keyword evidence="2" id="KW-0482">Metalloprotease</keyword>
<evidence type="ECO:0000259" key="3">
    <source>
        <dbReference type="Pfam" id="PF04002"/>
    </source>
</evidence>